<dbReference type="EMBL" id="ML121592">
    <property type="protein sequence ID" value="RPB19313.1"/>
    <property type="molecule type" value="Genomic_DNA"/>
</dbReference>
<protein>
    <submittedName>
        <fullName evidence="2">Uncharacterized protein</fullName>
    </submittedName>
</protein>
<dbReference type="Proteomes" id="UP000267821">
    <property type="component" value="Unassembled WGS sequence"/>
</dbReference>
<sequence>MDNLGKEDRVNPLHKTRLPGTDHPQPPSLADTDPDTGAFDMGALNAAMGFLTRTFNPTFQTDQTETGKEIFSQHSYHLHGLRTILEDFHKFDLFSSYYWDDAAKHHERLTKQLAPPPVPTTTNTVSTNTEAWEAVAEEERKETERQWMKEREH</sequence>
<keyword evidence="3" id="KW-1185">Reference proteome</keyword>
<dbReference type="OrthoDB" id="5486273at2759"/>
<reference evidence="2 3" key="1">
    <citation type="journal article" date="2018" name="Nat. Ecol. Evol.">
        <title>Pezizomycetes genomes reveal the molecular basis of ectomycorrhizal truffle lifestyle.</title>
        <authorList>
            <person name="Murat C."/>
            <person name="Payen T."/>
            <person name="Noel B."/>
            <person name="Kuo A."/>
            <person name="Morin E."/>
            <person name="Chen J."/>
            <person name="Kohler A."/>
            <person name="Krizsan K."/>
            <person name="Balestrini R."/>
            <person name="Da Silva C."/>
            <person name="Montanini B."/>
            <person name="Hainaut M."/>
            <person name="Levati E."/>
            <person name="Barry K.W."/>
            <person name="Belfiori B."/>
            <person name="Cichocki N."/>
            <person name="Clum A."/>
            <person name="Dockter R.B."/>
            <person name="Fauchery L."/>
            <person name="Guy J."/>
            <person name="Iotti M."/>
            <person name="Le Tacon F."/>
            <person name="Lindquist E.A."/>
            <person name="Lipzen A."/>
            <person name="Malagnac F."/>
            <person name="Mello A."/>
            <person name="Molinier V."/>
            <person name="Miyauchi S."/>
            <person name="Poulain J."/>
            <person name="Riccioni C."/>
            <person name="Rubini A."/>
            <person name="Sitrit Y."/>
            <person name="Splivallo R."/>
            <person name="Traeger S."/>
            <person name="Wang M."/>
            <person name="Zifcakova L."/>
            <person name="Wipf D."/>
            <person name="Zambonelli A."/>
            <person name="Paolocci F."/>
            <person name="Nowrousian M."/>
            <person name="Ottonello S."/>
            <person name="Baldrian P."/>
            <person name="Spatafora J.W."/>
            <person name="Henrissat B."/>
            <person name="Nagy L.G."/>
            <person name="Aury J.M."/>
            <person name="Wincker P."/>
            <person name="Grigoriev I.V."/>
            <person name="Bonfante P."/>
            <person name="Martin F.M."/>
        </authorList>
    </citation>
    <scope>NUCLEOTIDE SEQUENCE [LARGE SCALE GENOMIC DNA]</scope>
    <source>
        <strain evidence="2 3">ATCC MYA-4762</strain>
    </source>
</reference>
<evidence type="ECO:0000313" key="2">
    <source>
        <dbReference type="EMBL" id="RPB19313.1"/>
    </source>
</evidence>
<feature type="compositionally biased region" description="Low complexity" evidence="1">
    <location>
        <begin position="120"/>
        <end position="134"/>
    </location>
</feature>
<dbReference type="InParanoid" id="A0A3N4L8W4"/>
<proteinExistence type="predicted"/>
<evidence type="ECO:0000313" key="3">
    <source>
        <dbReference type="Proteomes" id="UP000267821"/>
    </source>
</evidence>
<feature type="region of interest" description="Disordered" evidence="1">
    <location>
        <begin position="113"/>
        <end position="153"/>
    </location>
</feature>
<evidence type="ECO:0000256" key="1">
    <source>
        <dbReference type="SAM" id="MobiDB-lite"/>
    </source>
</evidence>
<feature type="compositionally biased region" description="Basic and acidic residues" evidence="1">
    <location>
        <begin position="1"/>
        <end position="11"/>
    </location>
</feature>
<dbReference type="AlphaFoldDB" id="A0A3N4L8W4"/>
<name>A0A3N4L8W4_9PEZI</name>
<feature type="region of interest" description="Disordered" evidence="1">
    <location>
        <begin position="1"/>
        <end position="37"/>
    </location>
</feature>
<gene>
    <name evidence="2" type="ORF">L211DRAFT_898184</name>
</gene>
<accession>A0A3N4L8W4</accession>
<organism evidence="2 3">
    <name type="scientific">Terfezia boudieri ATCC MYA-4762</name>
    <dbReference type="NCBI Taxonomy" id="1051890"/>
    <lineage>
        <taxon>Eukaryota</taxon>
        <taxon>Fungi</taxon>
        <taxon>Dikarya</taxon>
        <taxon>Ascomycota</taxon>
        <taxon>Pezizomycotina</taxon>
        <taxon>Pezizomycetes</taxon>
        <taxon>Pezizales</taxon>
        <taxon>Pezizaceae</taxon>
        <taxon>Terfezia</taxon>
    </lineage>
</organism>
<feature type="compositionally biased region" description="Basic and acidic residues" evidence="1">
    <location>
        <begin position="137"/>
        <end position="153"/>
    </location>
</feature>